<evidence type="ECO:0000313" key="2">
    <source>
        <dbReference type="EMBL" id="CAL4060184.1"/>
    </source>
</evidence>
<sequence>ILLLFMLFVMSVGQLASGLEEFSAMFGFSKAMSSCLGSDMYRSYLRQLAQANRYCRQQPLGSIPEPDPWLVFPIGTGNLRPTYARVNATYSSTDDTKASYSSVPTGLRPVPVKYQSLPTSVASALYGTHLIYDGTRGYIPPSRPVVVHGGVNAGVHSGVH</sequence>
<evidence type="ECO:0000256" key="1">
    <source>
        <dbReference type="SAM" id="SignalP"/>
    </source>
</evidence>
<accession>A0AAV2PJX0</accession>
<feature type="non-terminal residue" evidence="2">
    <location>
        <position position="1"/>
    </location>
</feature>
<feature type="signal peptide" evidence="1">
    <location>
        <begin position="1"/>
        <end position="18"/>
    </location>
</feature>
<feature type="chain" id="PRO_5043651688" evidence="1">
    <location>
        <begin position="19"/>
        <end position="160"/>
    </location>
</feature>
<evidence type="ECO:0000313" key="3">
    <source>
        <dbReference type="Proteomes" id="UP001497623"/>
    </source>
</evidence>
<dbReference type="EMBL" id="CAXKWB010000281">
    <property type="protein sequence ID" value="CAL4060184.1"/>
    <property type="molecule type" value="Genomic_DNA"/>
</dbReference>
<keyword evidence="1" id="KW-0732">Signal</keyword>
<proteinExistence type="predicted"/>
<name>A0AAV2PJX0_MEGNR</name>
<feature type="non-terminal residue" evidence="2">
    <location>
        <position position="160"/>
    </location>
</feature>
<organism evidence="2 3">
    <name type="scientific">Meganyctiphanes norvegica</name>
    <name type="common">Northern krill</name>
    <name type="synonym">Thysanopoda norvegica</name>
    <dbReference type="NCBI Taxonomy" id="48144"/>
    <lineage>
        <taxon>Eukaryota</taxon>
        <taxon>Metazoa</taxon>
        <taxon>Ecdysozoa</taxon>
        <taxon>Arthropoda</taxon>
        <taxon>Crustacea</taxon>
        <taxon>Multicrustacea</taxon>
        <taxon>Malacostraca</taxon>
        <taxon>Eumalacostraca</taxon>
        <taxon>Eucarida</taxon>
        <taxon>Euphausiacea</taxon>
        <taxon>Euphausiidae</taxon>
        <taxon>Meganyctiphanes</taxon>
    </lineage>
</organism>
<dbReference type="AlphaFoldDB" id="A0AAV2PJX0"/>
<keyword evidence="3" id="KW-1185">Reference proteome</keyword>
<protein>
    <submittedName>
        <fullName evidence="2">Uncharacterized protein</fullName>
    </submittedName>
</protein>
<dbReference type="Proteomes" id="UP001497623">
    <property type="component" value="Unassembled WGS sequence"/>
</dbReference>
<comment type="caution">
    <text evidence="2">The sequence shown here is derived from an EMBL/GenBank/DDBJ whole genome shotgun (WGS) entry which is preliminary data.</text>
</comment>
<reference evidence="2 3" key="1">
    <citation type="submission" date="2024-05" db="EMBL/GenBank/DDBJ databases">
        <authorList>
            <person name="Wallberg A."/>
        </authorList>
    </citation>
    <scope>NUCLEOTIDE SEQUENCE [LARGE SCALE GENOMIC DNA]</scope>
</reference>
<gene>
    <name evidence="2" type="ORF">MNOR_LOCUS1112</name>
</gene>